<dbReference type="SUPFAM" id="SSF53300">
    <property type="entry name" value="vWA-like"/>
    <property type="match status" value="1"/>
</dbReference>
<keyword evidence="10" id="KW-1185">Reference proteome</keyword>
<keyword evidence="7" id="KW-0325">Glycoprotein</keyword>
<dbReference type="SMART" id="SM00187">
    <property type="entry name" value="INB"/>
    <property type="match status" value="1"/>
</dbReference>
<keyword evidence="6" id="KW-1015">Disulfide bond</keyword>
<dbReference type="Proteomes" id="UP000009881">
    <property type="component" value="Unassembled WGS sequence"/>
</dbReference>
<dbReference type="GO" id="GO:0033627">
    <property type="term" value="P:cell adhesion mediated by integrin"/>
    <property type="evidence" value="ECO:0007669"/>
    <property type="project" value="TreeGrafter"/>
</dbReference>
<dbReference type="GO" id="GO:0007229">
    <property type="term" value="P:integrin-mediated signaling pathway"/>
    <property type="evidence" value="ECO:0007669"/>
    <property type="project" value="UniProtKB-KW"/>
</dbReference>
<dbReference type="InterPro" id="IPR002369">
    <property type="entry name" value="Integrin_bsu_VWA"/>
</dbReference>
<evidence type="ECO:0000256" key="5">
    <source>
        <dbReference type="ARBA" id="ARBA00023136"/>
    </source>
</evidence>
<evidence type="ECO:0000259" key="8">
    <source>
        <dbReference type="PROSITE" id="PS50234"/>
    </source>
</evidence>
<dbReference type="Gene3D" id="3.40.50.410">
    <property type="entry name" value="von Willebrand factor, type A domain"/>
    <property type="match status" value="1"/>
</dbReference>
<reference evidence="9 10" key="1">
    <citation type="journal article" date="2013" name="Genome Announc.">
        <title>Draft Genome Sequence of an Alphaproteobacterium, Caenispirillum salinarum AK4(T), Isolated from a Solar Saltern.</title>
        <authorList>
            <person name="Khatri I."/>
            <person name="Singh A."/>
            <person name="Korpole S."/>
            <person name="Pinnaka A.K."/>
            <person name="Subramanian S."/>
        </authorList>
    </citation>
    <scope>NUCLEOTIDE SEQUENCE [LARGE SCALE GENOMIC DNA]</scope>
    <source>
        <strain evidence="9 10">AK4</strain>
    </source>
</reference>
<dbReference type="GO" id="GO:0016477">
    <property type="term" value="P:cell migration"/>
    <property type="evidence" value="ECO:0007669"/>
    <property type="project" value="TreeGrafter"/>
</dbReference>
<dbReference type="Pfam" id="PF00362">
    <property type="entry name" value="Integrin_beta"/>
    <property type="match status" value="1"/>
</dbReference>
<dbReference type="InterPro" id="IPR036465">
    <property type="entry name" value="vWFA_dom_sf"/>
</dbReference>
<dbReference type="PANTHER" id="PTHR10082:SF60">
    <property type="entry name" value="INTEGRIN BETA-PS"/>
    <property type="match status" value="1"/>
</dbReference>
<proteinExistence type="inferred from homology"/>
<dbReference type="PANTHER" id="PTHR10082">
    <property type="entry name" value="INTEGRIN BETA SUBUNIT"/>
    <property type="match status" value="1"/>
</dbReference>
<sequence>MIALVAGLWLVLAAVLGVFAWKTLQGCGLALPDGTVLVEWCKVPSRADELAALEAEQRGLEDAITRLEREVNDTPFCGAGCLFEGEDVAVDLYLLQDLSGSFSDDLSNLVAAIEDLVARGEDGRLPAGFRLGAGSFTDKPIRPFGDPSRDYSFRSAVSITDDLPKVSEAVRAFTIDSGGNTGEEAQFEAMIEVLGAMDDMGFRPDARKFLVIVTDAPAHVAGDWEDAPAPEDGIADGDGLNEDYPSRAILKERLQATGVTPIFLVASGGAQAFYRQVTEDTGSGVVIPITSDSSGLLDALFEGIFGTCVGA</sequence>
<protein>
    <submittedName>
        <fullName evidence="9">Integrin</fullName>
    </submittedName>
</protein>
<comment type="similarity">
    <text evidence="2">Belongs to the integrin beta chain family.</text>
</comment>
<evidence type="ECO:0000256" key="7">
    <source>
        <dbReference type="ARBA" id="ARBA00023180"/>
    </source>
</evidence>
<dbReference type="AlphaFoldDB" id="K9HPR7"/>
<dbReference type="PROSITE" id="PS50234">
    <property type="entry name" value="VWFA"/>
    <property type="match status" value="1"/>
</dbReference>
<name>K9HPR7_9PROT</name>
<dbReference type="InterPro" id="IPR002035">
    <property type="entry name" value="VWF_A"/>
</dbReference>
<keyword evidence="4 9" id="KW-0401">Integrin</keyword>
<dbReference type="GO" id="GO:0009986">
    <property type="term" value="C:cell surface"/>
    <property type="evidence" value="ECO:0007669"/>
    <property type="project" value="TreeGrafter"/>
</dbReference>
<comment type="subcellular location">
    <subcellularLocation>
        <location evidence="1">Membrane</location>
        <topology evidence="1">Single-pass type I membrane protein</topology>
    </subcellularLocation>
</comment>
<evidence type="ECO:0000313" key="10">
    <source>
        <dbReference type="Proteomes" id="UP000009881"/>
    </source>
</evidence>
<keyword evidence="3" id="KW-0812">Transmembrane</keyword>
<dbReference type="PRINTS" id="PR01186">
    <property type="entry name" value="INTEGRINB"/>
</dbReference>
<evidence type="ECO:0000313" key="9">
    <source>
        <dbReference type="EMBL" id="EKV32268.1"/>
    </source>
</evidence>
<dbReference type="GO" id="GO:0005925">
    <property type="term" value="C:focal adhesion"/>
    <property type="evidence" value="ECO:0007669"/>
    <property type="project" value="TreeGrafter"/>
</dbReference>
<feature type="domain" description="VWFA" evidence="8">
    <location>
        <begin position="91"/>
        <end position="304"/>
    </location>
</feature>
<evidence type="ECO:0000256" key="2">
    <source>
        <dbReference type="ARBA" id="ARBA00007449"/>
    </source>
</evidence>
<dbReference type="GO" id="GO:0098609">
    <property type="term" value="P:cell-cell adhesion"/>
    <property type="evidence" value="ECO:0007669"/>
    <property type="project" value="TreeGrafter"/>
</dbReference>
<dbReference type="GO" id="GO:0007160">
    <property type="term" value="P:cell-matrix adhesion"/>
    <property type="evidence" value="ECO:0007669"/>
    <property type="project" value="TreeGrafter"/>
</dbReference>
<comment type="caution">
    <text evidence="9">The sequence shown here is derived from an EMBL/GenBank/DDBJ whole genome shotgun (WGS) entry which is preliminary data.</text>
</comment>
<dbReference type="STRING" id="1238182.C882_2345"/>
<dbReference type="GO" id="GO:0008305">
    <property type="term" value="C:integrin complex"/>
    <property type="evidence" value="ECO:0007669"/>
    <property type="project" value="TreeGrafter"/>
</dbReference>
<dbReference type="GO" id="GO:0005178">
    <property type="term" value="F:integrin binding"/>
    <property type="evidence" value="ECO:0007669"/>
    <property type="project" value="TreeGrafter"/>
</dbReference>
<dbReference type="eggNOG" id="COG2304">
    <property type="taxonomic scope" value="Bacteria"/>
</dbReference>
<organism evidence="9 10">
    <name type="scientific">Caenispirillum salinarum AK4</name>
    <dbReference type="NCBI Taxonomy" id="1238182"/>
    <lineage>
        <taxon>Bacteria</taxon>
        <taxon>Pseudomonadati</taxon>
        <taxon>Pseudomonadota</taxon>
        <taxon>Alphaproteobacteria</taxon>
        <taxon>Rhodospirillales</taxon>
        <taxon>Novispirillaceae</taxon>
        <taxon>Caenispirillum</taxon>
    </lineage>
</organism>
<dbReference type="EMBL" id="ANHY01000003">
    <property type="protein sequence ID" value="EKV32268.1"/>
    <property type="molecule type" value="Genomic_DNA"/>
</dbReference>
<gene>
    <name evidence="9" type="ORF">C882_2345</name>
</gene>
<keyword evidence="5" id="KW-0472">Membrane</keyword>
<evidence type="ECO:0000256" key="3">
    <source>
        <dbReference type="ARBA" id="ARBA00022692"/>
    </source>
</evidence>
<evidence type="ECO:0000256" key="4">
    <source>
        <dbReference type="ARBA" id="ARBA00023037"/>
    </source>
</evidence>
<dbReference type="InterPro" id="IPR015812">
    <property type="entry name" value="Integrin_bsu"/>
</dbReference>
<accession>K9HPR7</accession>
<evidence type="ECO:0000256" key="1">
    <source>
        <dbReference type="ARBA" id="ARBA00004479"/>
    </source>
</evidence>
<evidence type="ECO:0000256" key="6">
    <source>
        <dbReference type="ARBA" id="ARBA00023157"/>
    </source>
</evidence>